<keyword evidence="1" id="KW-1133">Transmembrane helix</keyword>
<dbReference type="PRINTS" id="PR01162">
    <property type="entry name" value="ALPHATUBULIN"/>
</dbReference>
<keyword evidence="3" id="KW-1185">Reference proteome</keyword>
<dbReference type="GO" id="GO:0005874">
    <property type="term" value="C:microtubule"/>
    <property type="evidence" value="ECO:0007669"/>
    <property type="project" value="InterPro"/>
</dbReference>
<protein>
    <submittedName>
        <fullName evidence="2">Uncharacterized protein</fullName>
    </submittedName>
</protein>
<evidence type="ECO:0000313" key="2">
    <source>
        <dbReference type="EMBL" id="KAF8413977.1"/>
    </source>
</evidence>
<dbReference type="GO" id="GO:0005525">
    <property type="term" value="F:GTP binding"/>
    <property type="evidence" value="ECO:0007669"/>
    <property type="project" value="InterPro"/>
</dbReference>
<comment type="caution">
    <text evidence="2">The sequence shown here is derived from an EMBL/GenBank/DDBJ whole genome shotgun (WGS) entry which is preliminary data.</text>
</comment>
<evidence type="ECO:0000313" key="3">
    <source>
        <dbReference type="Proteomes" id="UP000655225"/>
    </source>
</evidence>
<dbReference type="EMBL" id="JABCRI010000001">
    <property type="protein sequence ID" value="KAF8413977.1"/>
    <property type="molecule type" value="Genomic_DNA"/>
</dbReference>
<organism evidence="2 3">
    <name type="scientific">Tetracentron sinense</name>
    <name type="common">Spur-leaf</name>
    <dbReference type="NCBI Taxonomy" id="13715"/>
    <lineage>
        <taxon>Eukaryota</taxon>
        <taxon>Viridiplantae</taxon>
        <taxon>Streptophyta</taxon>
        <taxon>Embryophyta</taxon>
        <taxon>Tracheophyta</taxon>
        <taxon>Spermatophyta</taxon>
        <taxon>Magnoliopsida</taxon>
        <taxon>Trochodendrales</taxon>
        <taxon>Trochodendraceae</taxon>
        <taxon>Tetracentron</taxon>
    </lineage>
</organism>
<evidence type="ECO:0000256" key="1">
    <source>
        <dbReference type="SAM" id="Phobius"/>
    </source>
</evidence>
<dbReference type="OrthoDB" id="428159at2759"/>
<reference evidence="2 3" key="1">
    <citation type="submission" date="2020-04" db="EMBL/GenBank/DDBJ databases">
        <title>Plant Genome Project.</title>
        <authorList>
            <person name="Zhang R.-G."/>
        </authorList>
    </citation>
    <scope>NUCLEOTIDE SEQUENCE [LARGE SCALE GENOMIC DNA]</scope>
    <source>
        <strain evidence="2">YNK0</strain>
        <tissue evidence="2">Leaf</tissue>
    </source>
</reference>
<dbReference type="GO" id="GO:0005200">
    <property type="term" value="F:structural constituent of cytoskeleton"/>
    <property type="evidence" value="ECO:0007669"/>
    <property type="project" value="InterPro"/>
</dbReference>
<proteinExistence type="predicted"/>
<dbReference type="AlphaFoldDB" id="A0A835A4P6"/>
<keyword evidence="1" id="KW-0812">Transmembrane</keyword>
<dbReference type="GO" id="GO:0007017">
    <property type="term" value="P:microtubule-based process"/>
    <property type="evidence" value="ECO:0007669"/>
    <property type="project" value="InterPro"/>
</dbReference>
<sequence length="508" mass="56088">MSRFHIAYCLCFSGCLEMEVLPYHNLLFISAALLFRSPFGFKCGINYQPPMEESGIAAGVIGNLIRFARNVEIMRESYVTILKLTSVLSKPYWTHYRNGTRDHSLLSNIVYAISDAATQGNAVLQSWDPTLRAGTTKMRRHVHGREFCVPESETPSRPIRNAVLQSWDPTLVNPSTYTYDSSSGFFFSVFIRKTLFPPVAKSGALSSPDSTLPIVDENHSSSPSLPSVVPIGAPCQQVFLLARRQKKIYVDVFDLAPIMLTLSFSGCLEMGVLPYHNLLFISAALLFRCGVQATKAYLIYMGDVVKFGMAGVDHHYSMLSASIGECPSGFKCGINYQPPMEISIAIANLVSVTDLVSVAIVVAVVFLITVAIIVAVVFLVAVVEPSDSAGYNTIEYDSLKGHVILPLDWTSDYKLIAARLAALRLDLDEEMIVSFFDFIRTVISRRSWQQSNTGFSNSDWSSLAASFPLSKKAGEDICRTFLAHPGCLEMEVLPHHNLLFISAALLFK</sequence>
<dbReference type="Proteomes" id="UP000655225">
    <property type="component" value="Unassembled WGS sequence"/>
</dbReference>
<accession>A0A835A4P6</accession>
<keyword evidence="1" id="KW-0472">Membrane</keyword>
<feature type="transmembrane region" description="Helical" evidence="1">
    <location>
        <begin position="355"/>
        <end position="383"/>
    </location>
</feature>
<gene>
    <name evidence="2" type="ORF">HHK36_001975</name>
</gene>
<dbReference type="InterPro" id="IPR002452">
    <property type="entry name" value="Alpha_tubulin"/>
</dbReference>
<name>A0A835A4P6_TETSI</name>